<feature type="domain" description="Methyltransferase" evidence="1">
    <location>
        <begin position="71"/>
        <end position="155"/>
    </location>
</feature>
<evidence type="ECO:0000313" key="2">
    <source>
        <dbReference type="EMBL" id="CAB4875195.1"/>
    </source>
</evidence>
<protein>
    <submittedName>
        <fullName evidence="2">Unannotated protein</fullName>
    </submittedName>
</protein>
<accession>A0A6J7E1S9</accession>
<dbReference type="AlphaFoldDB" id="A0A6J7E1S9"/>
<dbReference type="Pfam" id="PF13649">
    <property type="entry name" value="Methyltransf_25"/>
    <property type="match status" value="1"/>
</dbReference>
<dbReference type="Gene3D" id="3.40.50.150">
    <property type="entry name" value="Vaccinia Virus protein VP39"/>
    <property type="match status" value="1"/>
</dbReference>
<dbReference type="InterPro" id="IPR029063">
    <property type="entry name" value="SAM-dependent_MTases_sf"/>
</dbReference>
<organism evidence="2">
    <name type="scientific">freshwater metagenome</name>
    <dbReference type="NCBI Taxonomy" id="449393"/>
    <lineage>
        <taxon>unclassified sequences</taxon>
        <taxon>metagenomes</taxon>
        <taxon>ecological metagenomes</taxon>
    </lineage>
</organism>
<gene>
    <name evidence="2" type="ORF">UFOPK3444_00974</name>
</gene>
<dbReference type="InterPro" id="IPR041698">
    <property type="entry name" value="Methyltransf_25"/>
</dbReference>
<dbReference type="EMBL" id="CAFBLU010000013">
    <property type="protein sequence ID" value="CAB4875195.1"/>
    <property type="molecule type" value="Genomic_DNA"/>
</dbReference>
<sequence length="363" mass="38749">MDESLIHKHGAAAHEFLTAAANGTERQQLYSLKNATGELSADITQLWSGPLLAEQLPWLRGLVKELAPSAVLDLGCEQGLVTRVIAEAAPDAELRAVDRCEEAVAIAMTDAPKWDSPAPKFHIGDLRDPWHAEWASGRMDLVHSSRSMLGEVVVPDAELPREVRLGQGVPSAEWLREARALAGRIAAATRVGGVLVSLERTDATGALRWARVLAENGFQLDPSRSRLFDAGEPNDADLQLPCLVFTMLDGAAPAPTARDLITALLEIPQGAGPWTGFSAERLLACVEPTDKATSWGWAEGDERVDLVTLGSGEVLEARMSCSGGATVWLHQAGSEAALVERIERELAALLGSAPEQAASTLAR</sequence>
<name>A0A6J7E1S9_9ZZZZ</name>
<dbReference type="CDD" id="cd02440">
    <property type="entry name" value="AdoMet_MTases"/>
    <property type="match status" value="1"/>
</dbReference>
<reference evidence="2" key="1">
    <citation type="submission" date="2020-05" db="EMBL/GenBank/DDBJ databases">
        <authorList>
            <person name="Chiriac C."/>
            <person name="Salcher M."/>
            <person name="Ghai R."/>
            <person name="Kavagutti S V."/>
        </authorList>
    </citation>
    <scope>NUCLEOTIDE SEQUENCE</scope>
</reference>
<dbReference type="SUPFAM" id="SSF53335">
    <property type="entry name" value="S-adenosyl-L-methionine-dependent methyltransferases"/>
    <property type="match status" value="1"/>
</dbReference>
<proteinExistence type="predicted"/>
<evidence type="ECO:0000259" key="1">
    <source>
        <dbReference type="Pfam" id="PF13649"/>
    </source>
</evidence>